<dbReference type="AlphaFoldDB" id="A0A922MRC1"/>
<reference evidence="2" key="1">
    <citation type="journal article" date="2021" name="G3 (Bethesda)">
        <title>Genome and transcriptome analysis of the beet armyworm Spodoptera exigua reveals targets for pest control. .</title>
        <authorList>
            <person name="Simon S."/>
            <person name="Breeschoten T."/>
            <person name="Jansen H.J."/>
            <person name="Dirks R.P."/>
            <person name="Schranz M.E."/>
            <person name="Ros V.I.D."/>
        </authorList>
    </citation>
    <scope>NUCLEOTIDE SEQUENCE</scope>
    <source>
        <strain evidence="2">TB_SE_WUR_2020</strain>
    </source>
</reference>
<evidence type="ECO:0000313" key="2">
    <source>
        <dbReference type="EMBL" id="KAH9641168.1"/>
    </source>
</evidence>
<evidence type="ECO:0000256" key="1">
    <source>
        <dbReference type="SAM" id="MobiDB-lite"/>
    </source>
</evidence>
<name>A0A922MRC1_SPOEX</name>
<comment type="caution">
    <text evidence="2">The sequence shown here is derived from an EMBL/GenBank/DDBJ whole genome shotgun (WGS) entry which is preliminary data.</text>
</comment>
<sequence>MLSKKCTHIRIRDSNDYDLDVDRFIKILQHEYKIDFRTLPRWEQLVQRLHVSATDCKRKIQDAYRRKNLIIEKLYMQSTRPSPFQLTDGLCRTANKWNQMKLIQKERNKNLLSKVQTKADESSTSVPIDERISETVHPNTEIISLESSNKEDTENVASKTSSSVQAEPSMESINLPNVKVTNPHKLISPMGSQYRGLSYRSLISEDAMSGNVESDKEEWQYLKPTSAVKCTPSLISLTNNSLSQQIVKFTMTNSTSKFVFIRFKCVLNNSNFRKIKILPVCQKKLCPGLPEVYTFIFNLATQEEFKSTLYFKVGFDVHENIPAESLCVPIISEFTKDPCVSVSENINIPPVYPWHIRRNEQYSSEYIYITLNEPIPYHLHIYKRVVDLSKEPSVTLRADEVSTEIVTQKVEHEVQTEELSTVTEEKDLNTKIKQSPMRLEIQSETIFGQESTACIVKDIIELALDTFILESTYLYLKPHETAKIPVYFTKVERTGYHQCYYDLQFINTKSEDVALTKIVKVFAEVLPHPIKVHPLILDMSKSPVNHGYCEDIFVVSNTHKLYPATIKIKLTTKMKKIFYVEPMEATVAESSSVPFTVKFCSRDFLSVKPCEDLVHFTFKIVILGYKEVYENVPPYFYEVIAPCAVEFKKVYKDKFFKEKDIEN</sequence>
<accession>A0A922MRC1</accession>
<feature type="region of interest" description="Disordered" evidence="1">
    <location>
        <begin position="147"/>
        <end position="169"/>
    </location>
</feature>
<gene>
    <name evidence="2" type="ORF">HF086_013025</name>
</gene>
<dbReference type="EMBL" id="JACEFF010000254">
    <property type="protein sequence ID" value="KAH9641168.1"/>
    <property type="molecule type" value="Genomic_DNA"/>
</dbReference>
<dbReference type="Proteomes" id="UP000814243">
    <property type="component" value="Unassembled WGS sequence"/>
</dbReference>
<evidence type="ECO:0000313" key="3">
    <source>
        <dbReference type="Proteomes" id="UP000814243"/>
    </source>
</evidence>
<organism evidence="2 3">
    <name type="scientific">Spodoptera exigua</name>
    <name type="common">Beet armyworm</name>
    <name type="synonym">Noctua fulgens</name>
    <dbReference type="NCBI Taxonomy" id="7107"/>
    <lineage>
        <taxon>Eukaryota</taxon>
        <taxon>Metazoa</taxon>
        <taxon>Ecdysozoa</taxon>
        <taxon>Arthropoda</taxon>
        <taxon>Hexapoda</taxon>
        <taxon>Insecta</taxon>
        <taxon>Pterygota</taxon>
        <taxon>Neoptera</taxon>
        <taxon>Endopterygota</taxon>
        <taxon>Lepidoptera</taxon>
        <taxon>Glossata</taxon>
        <taxon>Ditrysia</taxon>
        <taxon>Noctuoidea</taxon>
        <taxon>Noctuidae</taxon>
        <taxon>Amphipyrinae</taxon>
        <taxon>Spodoptera</taxon>
    </lineage>
</organism>
<feature type="compositionally biased region" description="Polar residues" evidence="1">
    <location>
        <begin position="155"/>
        <end position="169"/>
    </location>
</feature>
<protein>
    <submittedName>
        <fullName evidence="2">Uncharacterized protein</fullName>
    </submittedName>
</protein>
<proteinExistence type="predicted"/>